<dbReference type="PANTHER" id="PTHR46844:SF1">
    <property type="entry name" value="SLR5058 PROTEIN"/>
    <property type="match status" value="1"/>
</dbReference>
<dbReference type="InterPro" id="IPR027417">
    <property type="entry name" value="P-loop_NTPase"/>
</dbReference>
<protein>
    <submittedName>
        <fullName evidence="2">NACHT domain-containing protein</fullName>
    </submittedName>
</protein>
<comment type="caution">
    <text evidence="2">The sequence shown here is derived from an EMBL/GenBank/DDBJ whole genome shotgun (WGS) entry which is preliminary data.</text>
</comment>
<evidence type="ECO:0000313" key="2">
    <source>
        <dbReference type="EMBL" id="MDI1435174.1"/>
    </source>
</evidence>
<dbReference type="SUPFAM" id="SSF52540">
    <property type="entry name" value="P-loop containing nucleoside triphosphate hydrolases"/>
    <property type="match status" value="1"/>
</dbReference>
<evidence type="ECO:0000313" key="3">
    <source>
        <dbReference type="Proteomes" id="UP001160301"/>
    </source>
</evidence>
<dbReference type="Gene3D" id="3.40.50.300">
    <property type="entry name" value="P-loop containing nucleotide triphosphate hydrolases"/>
    <property type="match status" value="1"/>
</dbReference>
<dbReference type="InterPro" id="IPR007111">
    <property type="entry name" value="NACHT_NTPase"/>
</dbReference>
<accession>A0ABT6P3Q5</accession>
<reference evidence="2 3" key="1">
    <citation type="submission" date="2023-04" db="EMBL/GenBank/DDBJ databases">
        <title>The genome sequence of Polyangium sorediatum DSM14670.</title>
        <authorList>
            <person name="Zhang X."/>
        </authorList>
    </citation>
    <scope>NUCLEOTIDE SEQUENCE [LARGE SCALE GENOMIC DNA]</scope>
    <source>
        <strain evidence="2 3">DSM 14670</strain>
    </source>
</reference>
<feature type="domain" description="NACHT" evidence="1">
    <location>
        <begin position="260"/>
        <end position="411"/>
    </location>
</feature>
<name>A0ABT6P3Q5_9BACT</name>
<dbReference type="Pfam" id="PF05729">
    <property type="entry name" value="NACHT"/>
    <property type="match status" value="1"/>
</dbReference>
<dbReference type="EMBL" id="JARZHI010000053">
    <property type="protein sequence ID" value="MDI1435174.1"/>
    <property type="molecule type" value="Genomic_DNA"/>
</dbReference>
<evidence type="ECO:0000259" key="1">
    <source>
        <dbReference type="Pfam" id="PF05729"/>
    </source>
</evidence>
<gene>
    <name evidence="2" type="ORF">QHF89_37070</name>
</gene>
<sequence>MAVDVAALLFKGISDLVLGAVKKRITYETEGFLTRIKIEQALQTAVRKVVEQLVPFLESERVGQEKQELLVCIMLEELGLLIEEPERLFRGSLDGQRVFDHLYANRPLPEALVHEDLASVYAMIGPRIADLLCKLPPTVEKWKEEKWREDYRRFDVIVGRLQAISEKVEAVAAGPTAAADEILRRLRKALMQRLEMDLTGLRLDLPAPPCKFEDLFVHPELRREVKEEGKKKRGKPRDEEAVTSEVEAAKLFLANKCRAIVVGPPGAGKSTWTKWLARQALEDGSSLAAIRVELRQFAKSEPPSFQVLLRQAAGLHHAENLTADRIRRWVDEARLAFLLDGFDELPPGRRDALLEWIVGLAREVHGCPVVLASRPLTTGHLQELGRKWVSWTVAPFDQPRIVRYIESWHRHGQIVPDAPRDIDARALASTWNDDPTLAPLTGNPLLLSTLLVVHHLDGRLPHGRAQLYRRYVEGMLGAWDDRRNVVATAVTLTSYQKRRIFQGLALSMHLTQQDQLDERETALIVGRFLTDLRLDAAPETILSALRERTGLLIGPGTYSFSHKSIAEFLVAEAILEGSQMDESGNRLDRFLLYRKKHEDRWNTVLFLWAGLSPARDVEEFVVLCLEAGAWPDLSLALGILYDQEERMPSALQRRACEAWLACRSASYKWLYLNVRLPRSLGGRGEAGISGLSELRGVRLVLSPGLVHKWAASGALVLEDLERLEPARRCFGWWALSAAARDNESLEKWLRHCPAEGAEKERLVHATFSSRVRRVLASFDHAALSATIDAFVAVFPWLLNRVLFVLLTAYPAGSPSWKSDLQGLQKILPLVAAHADRTVDVAWLRESVSFVDIDFNGQGMDPIVDTIRILEAGMAEHTLPRDAVVDAALATLRVQKARRDGLLGSP</sequence>
<proteinExistence type="predicted"/>
<dbReference type="PANTHER" id="PTHR46844">
    <property type="entry name" value="SLR5058 PROTEIN"/>
    <property type="match status" value="1"/>
</dbReference>
<dbReference type="RefSeq" id="WP_284721414.1">
    <property type="nucleotide sequence ID" value="NZ_JARZHI010000053.1"/>
</dbReference>
<organism evidence="2 3">
    <name type="scientific">Polyangium sorediatum</name>
    <dbReference type="NCBI Taxonomy" id="889274"/>
    <lineage>
        <taxon>Bacteria</taxon>
        <taxon>Pseudomonadati</taxon>
        <taxon>Myxococcota</taxon>
        <taxon>Polyangia</taxon>
        <taxon>Polyangiales</taxon>
        <taxon>Polyangiaceae</taxon>
        <taxon>Polyangium</taxon>
    </lineage>
</organism>
<dbReference type="Proteomes" id="UP001160301">
    <property type="component" value="Unassembled WGS sequence"/>
</dbReference>
<keyword evidence="3" id="KW-1185">Reference proteome</keyword>